<dbReference type="EMBL" id="BAABME010001853">
    <property type="protein sequence ID" value="GAA0151794.1"/>
    <property type="molecule type" value="Genomic_DNA"/>
</dbReference>
<sequence>MGNQRGGKTHPGPWPKPKPNSNSRPDELPTLPPVANNVSMDDLLREYKVENPIVFVNEPSYADYDDDEDVMAQLIATDRSSHHGVSLSETSSSSEDDEPATDPSVISASDSGSNHVSRGYARPHVLAPCQTRQKAYVYLNEKKKNRSSSLAVRNPSCAKSKEEQSEGVDECPHNAKFNRAWSSFSSNDATTLDVATQAVLGEEREERKVEREALESKIAALEKAQVDTTNEFRQMFASHRDELTQSRISGSN</sequence>
<feature type="coiled-coil region" evidence="1">
    <location>
        <begin position="204"/>
        <end position="231"/>
    </location>
</feature>
<evidence type="ECO:0000256" key="1">
    <source>
        <dbReference type="SAM" id="Coils"/>
    </source>
</evidence>
<protein>
    <submittedName>
        <fullName evidence="3">Uncharacterized protein</fullName>
    </submittedName>
</protein>
<feature type="compositionally biased region" description="Polar residues" evidence="2">
    <location>
        <begin position="106"/>
        <end position="116"/>
    </location>
</feature>
<gene>
    <name evidence="3" type="ORF">LIER_10435</name>
</gene>
<reference evidence="3 4" key="1">
    <citation type="submission" date="2024-01" db="EMBL/GenBank/DDBJ databases">
        <title>The complete chloroplast genome sequence of Lithospermum erythrorhizon: insights into the phylogenetic relationship among Boraginaceae species and the maternal lineages of purple gromwells.</title>
        <authorList>
            <person name="Okada T."/>
            <person name="Watanabe K."/>
        </authorList>
    </citation>
    <scope>NUCLEOTIDE SEQUENCE [LARGE SCALE GENOMIC DNA]</scope>
</reference>
<proteinExistence type="predicted"/>
<accession>A0AAV3PJG0</accession>
<organism evidence="3 4">
    <name type="scientific">Lithospermum erythrorhizon</name>
    <name type="common">Purple gromwell</name>
    <name type="synonym">Lithospermum officinale var. erythrorhizon</name>
    <dbReference type="NCBI Taxonomy" id="34254"/>
    <lineage>
        <taxon>Eukaryota</taxon>
        <taxon>Viridiplantae</taxon>
        <taxon>Streptophyta</taxon>
        <taxon>Embryophyta</taxon>
        <taxon>Tracheophyta</taxon>
        <taxon>Spermatophyta</taxon>
        <taxon>Magnoliopsida</taxon>
        <taxon>eudicotyledons</taxon>
        <taxon>Gunneridae</taxon>
        <taxon>Pentapetalae</taxon>
        <taxon>asterids</taxon>
        <taxon>lamiids</taxon>
        <taxon>Boraginales</taxon>
        <taxon>Boraginaceae</taxon>
        <taxon>Boraginoideae</taxon>
        <taxon>Lithospermeae</taxon>
        <taxon>Lithospermum</taxon>
    </lineage>
</organism>
<keyword evidence="1" id="KW-0175">Coiled coil</keyword>
<evidence type="ECO:0000313" key="4">
    <source>
        <dbReference type="Proteomes" id="UP001454036"/>
    </source>
</evidence>
<evidence type="ECO:0000256" key="2">
    <source>
        <dbReference type="SAM" id="MobiDB-lite"/>
    </source>
</evidence>
<keyword evidence="4" id="KW-1185">Reference proteome</keyword>
<feature type="compositionally biased region" description="Low complexity" evidence="2">
    <location>
        <begin position="83"/>
        <end position="93"/>
    </location>
</feature>
<feature type="region of interest" description="Disordered" evidence="2">
    <location>
        <begin position="67"/>
        <end position="124"/>
    </location>
</feature>
<evidence type="ECO:0000313" key="3">
    <source>
        <dbReference type="EMBL" id="GAA0151794.1"/>
    </source>
</evidence>
<comment type="caution">
    <text evidence="3">The sequence shown here is derived from an EMBL/GenBank/DDBJ whole genome shotgun (WGS) entry which is preliminary data.</text>
</comment>
<dbReference type="AlphaFoldDB" id="A0AAV3PJG0"/>
<dbReference type="Proteomes" id="UP001454036">
    <property type="component" value="Unassembled WGS sequence"/>
</dbReference>
<feature type="region of interest" description="Disordered" evidence="2">
    <location>
        <begin position="1"/>
        <end position="36"/>
    </location>
</feature>
<name>A0AAV3PJG0_LITER</name>
<feature type="region of interest" description="Disordered" evidence="2">
    <location>
        <begin position="147"/>
        <end position="170"/>
    </location>
</feature>